<sequence>MLCWHGRKAPQSPKSSSSPSQYPPRHRTHNHLNQIQSLILSILHKLKPMEERVMENPGPPWTTARDNAQVGRGKDLHVVYETHIQLGPQGEIGALSGGDNNTDGRTNVEEEPASFLDGDHVSAFVRHQHITFESARLRGLSPAIRLRDSTTARLRSSEAAVTVATPESACSADSDNLTAVTTPSPKSIPAPLSPAPSYLTHLDLADRNSNTEHEEEAEEDEEDDEDEEDEEDGGEAGEAAEDEEVQVEEEAHAQAAEFLPVYRKVDDPPKYATPPASPTAAPSLLPSPPPSPPRKTPMPYIATFYIPTREEVRAVWDEDAESARLQTSARNSTTSAKRTPGFFSIFKHGKNSNRSTLVIPPLRL</sequence>
<feature type="compositionally biased region" description="Pro residues" evidence="1">
    <location>
        <begin position="285"/>
        <end position="296"/>
    </location>
</feature>
<dbReference type="OrthoDB" id="10592809at2759"/>
<proteinExistence type="predicted"/>
<dbReference type="EMBL" id="KV417277">
    <property type="protein sequence ID" value="KZO98188.1"/>
    <property type="molecule type" value="Genomic_DNA"/>
</dbReference>
<feature type="region of interest" description="Disordered" evidence="1">
    <location>
        <begin position="173"/>
        <end position="250"/>
    </location>
</feature>
<name>A0A167NXI2_CALVF</name>
<dbReference type="AlphaFoldDB" id="A0A167NXI2"/>
<evidence type="ECO:0000313" key="3">
    <source>
        <dbReference type="Proteomes" id="UP000076738"/>
    </source>
</evidence>
<accession>A0A167NXI2</accession>
<keyword evidence="3" id="KW-1185">Reference proteome</keyword>
<feature type="compositionally biased region" description="Acidic residues" evidence="1">
    <location>
        <begin position="213"/>
        <end position="248"/>
    </location>
</feature>
<feature type="compositionally biased region" description="Basic and acidic residues" evidence="1">
    <location>
        <begin position="203"/>
        <end position="212"/>
    </location>
</feature>
<feature type="compositionally biased region" description="Polar residues" evidence="1">
    <location>
        <begin position="173"/>
        <end position="185"/>
    </location>
</feature>
<feature type="region of interest" description="Disordered" evidence="1">
    <location>
        <begin position="1"/>
        <end position="28"/>
    </location>
</feature>
<protein>
    <submittedName>
        <fullName evidence="2">Uncharacterized protein</fullName>
    </submittedName>
</protein>
<evidence type="ECO:0000256" key="1">
    <source>
        <dbReference type="SAM" id="MobiDB-lite"/>
    </source>
</evidence>
<reference evidence="2 3" key="1">
    <citation type="journal article" date="2016" name="Mol. Biol. Evol.">
        <title>Comparative Genomics of Early-Diverging Mushroom-Forming Fungi Provides Insights into the Origins of Lignocellulose Decay Capabilities.</title>
        <authorList>
            <person name="Nagy L.G."/>
            <person name="Riley R."/>
            <person name="Tritt A."/>
            <person name="Adam C."/>
            <person name="Daum C."/>
            <person name="Floudas D."/>
            <person name="Sun H."/>
            <person name="Yadav J.S."/>
            <person name="Pangilinan J."/>
            <person name="Larsson K.H."/>
            <person name="Matsuura K."/>
            <person name="Barry K."/>
            <person name="Labutti K."/>
            <person name="Kuo R."/>
            <person name="Ohm R.A."/>
            <person name="Bhattacharya S.S."/>
            <person name="Shirouzu T."/>
            <person name="Yoshinaga Y."/>
            <person name="Martin F.M."/>
            <person name="Grigoriev I.V."/>
            <person name="Hibbett D.S."/>
        </authorList>
    </citation>
    <scope>NUCLEOTIDE SEQUENCE [LARGE SCALE GENOMIC DNA]</scope>
    <source>
        <strain evidence="2 3">TUFC12733</strain>
    </source>
</reference>
<dbReference type="Proteomes" id="UP000076738">
    <property type="component" value="Unassembled WGS sequence"/>
</dbReference>
<evidence type="ECO:0000313" key="2">
    <source>
        <dbReference type="EMBL" id="KZO98188.1"/>
    </source>
</evidence>
<organism evidence="2 3">
    <name type="scientific">Calocera viscosa (strain TUFC12733)</name>
    <dbReference type="NCBI Taxonomy" id="1330018"/>
    <lineage>
        <taxon>Eukaryota</taxon>
        <taxon>Fungi</taxon>
        <taxon>Dikarya</taxon>
        <taxon>Basidiomycota</taxon>
        <taxon>Agaricomycotina</taxon>
        <taxon>Dacrymycetes</taxon>
        <taxon>Dacrymycetales</taxon>
        <taxon>Dacrymycetaceae</taxon>
        <taxon>Calocera</taxon>
    </lineage>
</organism>
<gene>
    <name evidence="2" type="ORF">CALVIDRAFT_562570</name>
</gene>
<feature type="compositionally biased region" description="Low complexity" evidence="1">
    <location>
        <begin position="10"/>
        <end position="20"/>
    </location>
</feature>
<feature type="region of interest" description="Disordered" evidence="1">
    <location>
        <begin position="264"/>
        <end position="297"/>
    </location>
</feature>